<name>A0A7X2IQQ8_9BURK</name>
<comment type="caution">
    <text evidence="2">The sequence shown here is derived from an EMBL/GenBank/DDBJ whole genome shotgun (WGS) entry which is preliminary data.</text>
</comment>
<feature type="transmembrane region" description="Helical" evidence="1">
    <location>
        <begin position="20"/>
        <end position="40"/>
    </location>
</feature>
<feature type="transmembrane region" description="Helical" evidence="1">
    <location>
        <begin position="125"/>
        <end position="145"/>
    </location>
</feature>
<accession>A0A7X2IQQ8</accession>
<sequence length="319" mass="35147">MTTMQWLLRREVWEHKGMVLWAPAVVALIIVALVLGGLLMGHNLTMTMDGQAVHLKDHLVEHMLQPGAKQEFAKAASELYVAIGVPLYLELGVLVFFYCLGALYDDRRDRSLLFWKSLPVSDHMTVLSKVAVALLVTPVITMLAATALSLAVLLLVCTAAAFQGVQLFTTLLGTGEFYLAPLRMLGLLPVYMLWALPTVGWLLLVSSWARSKVFLWAVGVPLGAGVLVTWTSKIFALDWNIGWFMQHIVARLLTGVAPGSWFMYMRPASLHGEEGRMGAGELLVDSWTTLSSPVVWAGVVAGIAMIAGAVWMRRWRDET</sequence>
<protein>
    <recommendedName>
        <fullName evidence="4">ABC transporter permease subunit</fullName>
    </recommendedName>
</protein>
<feature type="transmembrane region" description="Helical" evidence="1">
    <location>
        <begin position="294"/>
        <end position="312"/>
    </location>
</feature>
<keyword evidence="1" id="KW-1133">Transmembrane helix</keyword>
<feature type="transmembrane region" description="Helical" evidence="1">
    <location>
        <begin position="214"/>
        <end position="236"/>
    </location>
</feature>
<keyword evidence="1" id="KW-0812">Transmembrane</keyword>
<keyword evidence="1" id="KW-0472">Membrane</keyword>
<feature type="transmembrane region" description="Helical" evidence="1">
    <location>
        <begin position="185"/>
        <end position="208"/>
    </location>
</feature>
<evidence type="ECO:0000313" key="3">
    <source>
        <dbReference type="Proteomes" id="UP000446768"/>
    </source>
</evidence>
<evidence type="ECO:0000256" key="1">
    <source>
        <dbReference type="SAM" id="Phobius"/>
    </source>
</evidence>
<evidence type="ECO:0008006" key="4">
    <source>
        <dbReference type="Google" id="ProtNLM"/>
    </source>
</evidence>
<organism evidence="2 3">
    <name type="scientific">Pseudoduganella rivuli</name>
    <dbReference type="NCBI Taxonomy" id="2666085"/>
    <lineage>
        <taxon>Bacteria</taxon>
        <taxon>Pseudomonadati</taxon>
        <taxon>Pseudomonadota</taxon>
        <taxon>Betaproteobacteria</taxon>
        <taxon>Burkholderiales</taxon>
        <taxon>Oxalobacteraceae</taxon>
        <taxon>Telluria group</taxon>
        <taxon>Pseudoduganella</taxon>
    </lineage>
</organism>
<dbReference type="EMBL" id="WKJJ01000012">
    <property type="protein sequence ID" value="MRV73823.1"/>
    <property type="molecule type" value="Genomic_DNA"/>
</dbReference>
<proteinExistence type="predicted"/>
<dbReference type="AlphaFoldDB" id="A0A7X2IQQ8"/>
<feature type="transmembrane region" description="Helical" evidence="1">
    <location>
        <begin position="79"/>
        <end position="104"/>
    </location>
</feature>
<keyword evidence="3" id="KW-1185">Reference proteome</keyword>
<reference evidence="2 3" key="1">
    <citation type="submission" date="2019-11" db="EMBL/GenBank/DDBJ databases">
        <title>Novel species isolated from a subtropical stream in China.</title>
        <authorList>
            <person name="Lu H."/>
        </authorList>
    </citation>
    <scope>NUCLEOTIDE SEQUENCE [LARGE SCALE GENOMIC DNA]</scope>
    <source>
        <strain evidence="2 3">FT92W</strain>
    </source>
</reference>
<evidence type="ECO:0000313" key="2">
    <source>
        <dbReference type="EMBL" id="MRV73823.1"/>
    </source>
</evidence>
<dbReference type="Proteomes" id="UP000446768">
    <property type="component" value="Unassembled WGS sequence"/>
</dbReference>
<gene>
    <name evidence="2" type="ORF">GJ700_19100</name>
</gene>